<feature type="region of interest" description="Disordered" evidence="1">
    <location>
        <begin position="148"/>
        <end position="181"/>
    </location>
</feature>
<dbReference type="OrthoDB" id="10661814at2759"/>
<keyword evidence="3" id="KW-1185">Reference proteome</keyword>
<evidence type="ECO:0000313" key="2">
    <source>
        <dbReference type="EMBL" id="KAF2993012.1"/>
    </source>
</evidence>
<dbReference type="EMBL" id="SWKU01000063">
    <property type="protein sequence ID" value="KAF2993012.1"/>
    <property type="molecule type" value="Genomic_DNA"/>
</dbReference>
<sequence>MRMRSQQRVVAWGSPLGQPQLAWVIERIDASEQQQQLSTGKNRLFLPEAADRRMGHLGIQRSGVLFVLLRALGFSPETSYRTATVAFKWRNVRKVKKVYELLIRSGEVAKFRAEAGQEREVAKPRAGAGRECEDVELNDDGDEEELGYELRHKSDDDTDDVPYLDEDEEEEDDGDDEMDVDQQTDDYNQLLRQNQHLLEQNKHLLEQNEQLLEENQELHKRNERKSSRIQQLKEHKQTALATLENVKTMFSNVKALNTQLVARRLQRFDIAQMRGIRSLGIGGPSNMDIHRMQETLFDLSDQDNLDPAQRAKINRLLRDNYEDVKDMVIGLLEYSQEVSEVFELDNDDLFPPIGRFSM</sequence>
<protein>
    <submittedName>
        <fullName evidence="2">Uncharacterized protein</fullName>
    </submittedName>
</protein>
<evidence type="ECO:0000256" key="1">
    <source>
        <dbReference type="SAM" id="MobiDB-lite"/>
    </source>
</evidence>
<evidence type="ECO:0000313" key="3">
    <source>
        <dbReference type="Proteomes" id="UP000801428"/>
    </source>
</evidence>
<reference evidence="2" key="1">
    <citation type="submission" date="2019-04" db="EMBL/GenBank/DDBJ databases">
        <title>Sequencing of skin fungus with MAO and IRED activity.</title>
        <authorList>
            <person name="Marsaioli A.J."/>
            <person name="Bonatto J.M.C."/>
            <person name="Reis Junior O."/>
        </authorList>
    </citation>
    <scope>NUCLEOTIDE SEQUENCE</scope>
    <source>
        <strain evidence="2">30M1</strain>
    </source>
</reference>
<gene>
    <name evidence="2" type="ORF">E8E13_000605</name>
</gene>
<dbReference type="AlphaFoldDB" id="A0A9P4T355"/>
<dbReference type="Proteomes" id="UP000801428">
    <property type="component" value="Unassembled WGS sequence"/>
</dbReference>
<feature type="compositionally biased region" description="Acidic residues" evidence="1">
    <location>
        <begin position="156"/>
        <end position="181"/>
    </location>
</feature>
<feature type="region of interest" description="Disordered" evidence="1">
    <location>
        <begin position="122"/>
        <end position="141"/>
    </location>
</feature>
<organism evidence="2 3">
    <name type="scientific">Curvularia kusanoi</name>
    <name type="common">Cochliobolus kusanoi</name>
    <dbReference type="NCBI Taxonomy" id="90978"/>
    <lineage>
        <taxon>Eukaryota</taxon>
        <taxon>Fungi</taxon>
        <taxon>Dikarya</taxon>
        <taxon>Ascomycota</taxon>
        <taxon>Pezizomycotina</taxon>
        <taxon>Dothideomycetes</taxon>
        <taxon>Pleosporomycetidae</taxon>
        <taxon>Pleosporales</taxon>
        <taxon>Pleosporineae</taxon>
        <taxon>Pleosporaceae</taxon>
        <taxon>Curvularia</taxon>
    </lineage>
</organism>
<proteinExistence type="predicted"/>
<name>A0A9P4T355_CURKU</name>
<feature type="compositionally biased region" description="Basic and acidic residues" evidence="1">
    <location>
        <begin position="122"/>
        <end position="132"/>
    </location>
</feature>
<accession>A0A9P4T355</accession>
<comment type="caution">
    <text evidence="2">The sequence shown here is derived from an EMBL/GenBank/DDBJ whole genome shotgun (WGS) entry which is preliminary data.</text>
</comment>